<dbReference type="SMART" id="SM00028">
    <property type="entry name" value="TPR"/>
    <property type="match status" value="4"/>
</dbReference>
<dbReference type="Proteomes" id="UP000092461">
    <property type="component" value="Unassembled WGS sequence"/>
</dbReference>
<dbReference type="EnsemblMetazoa" id="LLOJ008085-RA">
    <property type="protein sequence ID" value="LLOJ008085-PA"/>
    <property type="gene ID" value="LLOJ008085"/>
</dbReference>
<organism evidence="4 5">
    <name type="scientific">Lutzomyia longipalpis</name>
    <name type="common">Sand fly</name>
    <dbReference type="NCBI Taxonomy" id="7200"/>
    <lineage>
        <taxon>Eukaryota</taxon>
        <taxon>Metazoa</taxon>
        <taxon>Ecdysozoa</taxon>
        <taxon>Arthropoda</taxon>
        <taxon>Hexapoda</taxon>
        <taxon>Insecta</taxon>
        <taxon>Pterygota</taxon>
        <taxon>Neoptera</taxon>
        <taxon>Endopterygota</taxon>
        <taxon>Diptera</taxon>
        <taxon>Nematocera</taxon>
        <taxon>Psychodoidea</taxon>
        <taxon>Psychodidae</taxon>
        <taxon>Lutzomyia</taxon>
        <taxon>Lutzomyia</taxon>
    </lineage>
</organism>
<keyword evidence="5" id="KW-1185">Reference proteome</keyword>
<accession>A0A1B0CT86</accession>
<protein>
    <submittedName>
        <fullName evidence="4">Uncharacterized protein</fullName>
    </submittedName>
</protein>
<dbReference type="VEuPathDB" id="VectorBase:LLOJ004195"/>
<keyword evidence="2" id="KW-0802">TPR repeat</keyword>
<keyword evidence="1" id="KW-0677">Repeat</keyword>
<dbReference type="InterPro" id="IPR044244">
    <property type="entry name" value="TTC27/Emw1"/>
</dbReference>
<dbReference type="Gene3D" id="1.25.40.10">
    <property type="entry name" value="Tetratricopeptide repeat domain"/>
    <property type="match status" value="1"/>
</dbReference>
<evidence type="ECO:0000256" key="3">
    <source>
        <dbReference type="ARBA" id="ARBA00024020"/>
    </source>
</evidence>
<evidence type="ECO:0000313" key="5">
    <source>
        <dbReference type="Proteomes" id="UP000092461"/>
    </source>
</evidence>
<dbReference type="InterPro" id="IPR019734">
    <property type="entry name" value="TPR_rpt"/>
</dbReference>
<evidence type="ECO:0000256" key="2">
    <source>
        <dbReference type="ARBA" id="ARBA00022803"/>
    </source>
</evidence>
<evidence type="ECO:0000313" key="4">
    <source>
        <dbReference type="EnsemblMetazoa" id="LLOJ004195-PA"/>
    </source>
</evidence>
<dbReference type="AlphaFoldDB" id="A0A1B0CT86"/>
<dbReference type="EMBL" id="AJWK01013196">
    <property type="status" value="NOT_ANNOTATED_CDS"/>
    <property type="molecule type" value="Genomic_DNA"/>
</dbReference>
<dbReference type="VEuPathDB" id="VectorBase:LLONM1_011468"/>
<proteinExistence type="inferred from homology"/>
<dbReference type="EnsemblMetazoa" id="LLOJ004195-RA">
    <property type="protein sequence ID" value="LLOJ004195-PA"/>
    <property type="gene ID" value="LLOJ004195"/>
</dbReference>
<reference evidence="5" key="1">
    <citation type="submission" date="2012-05" db="EMBL/GenBank/DDBJ databases">
        <title>Whole Genome Assembly of Lutzomyia longipalpis.</title>
        <authorList>
            <person name="Richards S."/>
            <person name="Qu C."/>
            <person name="Dillon R."/>
            <person name="Worley K."/>
            <person name="Scherer S."/>
            <person name="Batterton M."/>
            <person name="Taylor A."/>
            <person name="Hawes A."/>
            <person name="Hernandez B."/>
            <person name="Kovar C."/>
            <person name="Mandapat C."/>
            <person name="Pham C."/>
            <person name="Qu C."/>
            <person name="Jing C."/>
            <person name="Bess C."/>
            <person name="Bandaranaike D."/>
            <person name="Ngo D."/>
            <person name="Ongeri F."/>
            <person name="Arias F."/>
            <person name="Lara F."/>
            <person name="Weissenberger G."/>
            <person name="Kamau G."/>
            <person name="Han H."/>
            <person name="Shen H."/>
            <person name="Dinh H."/>
            <person name="Khalil I."/>
            <person name="Jones J."/>
            <person name="Shafer J."/>
            <person name="Jayaseelan J."/>
            <person name="Quiroz J."/>
            <person name="Blankenburg K."/>
            <person name="Nguyen L."/>
            <person name="Jackson L."/>
            <person name="Francisco L."/>
            <person name="Tang L.-Y."/>
            <person name="Pu L.-L."/>
            <person name="Perales L."/>
            <person name="Lorensuhewa L."/>
            <person name="Munidasa M."/>
            <person name="Coyle M."/>
            <person name="Taylor M."/>
            <person name="Puazo M."/>
            <person name="Firestine M."/>
            <person name="Scheel M."/>
            <person name="Javaid M."/>
            <person name="Wang M."/>
            <person name="Li M."/>
            <person name="Tabassum N."/>
            <person name="Saada N."/>
            <person name="Osuji N."/>
            <person name="Aqrawi P."/>
            <person name="Fu Q."/>
            <person name="Thornton R."/>
            <person name="Raj R."/>
            <person name="Goodspeed R."/>
            <person name="Mata R."/>
            <person name="Najjar R."/>
            <person name="Gubbala S."/>
            <person name="Lee S."/>
            <person name="Denson S."/>
            <person name="Patil S."/>
            <person name="Macmil S."/>
            <person name="Qi S."/>
            <person name="Matskevitch T."/>
            <person name="Palculict T."/>
            <person name="Mathew T."/>
            <person name="Vee V."/>
            <person name="Velamala V."/>
            <person name="Korchina V."/>
            <person name="Cai W."/>
            <person name="Liu W."/>
            <person name="Dai W."/>
            <person name="Zou X."/>
            <person name="Zhu Y."/>
            <person name="Zhang Y."/>
            <person name="Wu Y.-Q."/>
            <person name="Xin Y."/>
            <person name="Nazarath L."/>
            <person name="Kovar C."/>
            <person name="Han Y."/>
            <person name="Muzny D."/>
            <person name="Gibbs R."/>
        </authorList>
    </citation>
    <scope>NUCLEOTIDE SEQUENCE [LARGE SCALE GENOMIC DNA]</scope>
    <source>
        <strain evidence="5">Jacobina</strain>
    </source>
</reference>
<dbReference type="PANTHER" id="PTHR16193:SF0">
    <property type="entry name" value="TETRATRICOPEPTIDE REPEAT PROTEIN 27"/>
    <property type="match status" value="1"/>
</dbReference>
<dbReference type="VEuPathDB" id="VectorBase:LLOJ008085"/>
<dbReference type="EMBL" id="AJWK01027282">
    <property type="status" value="NOT_ANNOTATED_CDS"/>
    <property type="molecule type" value="Genomic_DNA"/>
</dbReference>
<dbReference type="PANTHER" id="PTHR16193">
    <property type="entry name" value="TETRATRICOPEPTIDE REPEAT PROTEIN 27"/>
    <property type="match status" value="1"/>
</dbReference>
<sequence>MIKNLYYLSEKCLEKESKKDLGPFIDKILKDRDFYVEKCDVEDALEVIRMCTEFFIEANFTGNIPQQDTVKESLGTAVEDCIQEMEEYITAGEQMNENVLFPKLYFLARKTCDLYRNQNQFEILVWRMRLLCLGQQVTDELSGRLYEAFQKVTEMLIQNPDFPHDSAEESALLHLEIAQGYVTFRRVRKSREFLDKVKEKLQTELSITSLLGMRTRFQTKPLPQMMLKVTMGSLPLSTASESHRLCALPKLLQLDDDTRLEKIKFIDEDAAKIGNLPAIVQCLIAVELHWLQISQPKDNLAEEELQPYIETLLHQDCGPWSVRIAALLANIEVEAKNRRTVDRSLKQCEEIQKLTTSPAGEPNLRLLNFFTSGMLPIWRVEMLLGNIMMSLGLVKSALDVFLRIQAWEEVIVCYNMLELRHKAEEMIRQELQKKPTVKLYCLLGDATDDPAWYEKAWEFSGKRSGRAQRHWGTYFFARKDYASALPHIQQSLELNSLQESLWLRLGFAALELEQWSVAANAYQRYTHLEGNTFEAWNNMAKAYVKMGDKERAHRVLAEAIKCNFDVWQVWENFMVVSLDTGHFDDVLNAYGRLIELKKRHEDRQVLDIVTAAIEKHVPDQKGVDSHHLAEKAGKLLAQLCVQHGREGFYWEMAARVAKDNLSKARKLLKSYTGYTHSNSKWHEYPESCSKIMKLCLEMSQLFLAAFDGEISVENRSLAMSELASARLSAQSCIRLVKEVPEDLAEIHNELSQNLAKITEKLKEFSK</sequence>
<dbReference type="InterPro" id="IPR011990">
    <property type="entry name" value="TPR-like_helical_dom_sf"/>
</dbReference>
<dbReference type="SUPFAM" id="SSF48452">
    <property type="entry name" value="TPR-like"/>
    <property type="match status" value="1"/>
</dbReference>
<reference evidence="4" key="2">
    <citation type="submission" date="2020-05" db="UniProtKB">
        <authorList>
            <consortium name="EnsemblMetazoa"/>
        </authorList>
    </citation>
    <scope>IDENTIFICATION</scope>
    <source>
        <strain evidence="4">Jacobina</strain>
    </source>
</reference>
<name>A0A1B0CT86_LUTLO</name>
<evidence type="ECO:0000256" key="1">
    <source>
        <dbReference type="ARBA" id="ARBA00022737"/>
    </source>
</evidence>
<comment type="similarity">
    <text evidence="3">Belongs to the TTC27 family.</text>
</comment>